<dbReference type="RefSeq" id="WP_181889885.1">
    <property type="nucleotide sequence ID" value="NZ_CP170998.1"/>
</dbReference>
<reference evidence="2 3" key="1">
    <citation type="submission" date="2020-07" db="EMBL/GenBank/DDBJ databases">
        <title>Draft genome and description of Corynebacterium haemomassiliense strain Marseile-Q3615 sp. nov.</title>
        <authorList>
            <person name="Boxberger M."/>
            <person name="La Scola B."/>
        </authorList>
    </citation>
    <scope>NUCLEOTIDE SEQUENCE [LARGE SCALE GENOMIC DNA]</scope>
    <source>
        <strain evidence="2 3">Marseille-Q3615</strain>
    </source>
</reference>
<evidence type="ECO:0008006" key="4">
    <source>
        <dbReference type="Google" id="ProtNLM"/>
    </source>
</evidence>
<feature type="transmembrane region" description="Helical" evidence="1">
    <location>
        <begin position="577"/>
        <end position="598"/>
    </location>
</feature>
<keyword evidence="1" id="KW-0812">Transmembrane</keyword>
<keyword evidence="1" id="KW-1133">Transmembrane helix</keyword>
<feature type="transmembrane region" description="Helical" evidence="1">
    <location>
        <begin position="290"/>
        <end position="314"/>
    </location>
</feature>
<accession>A0A7W2ECK5</accession>
<feature type="transmembrane region" description="Helical" evidence="1">
    <location>
        <begin position="628"/>
        <end position="647"/>
    </location>
</feature>
<organism evidence="2 3">
    <name type="scientific">Corynebacterium haemomassiliense</name>
    <dbReference type="NCBI Taxonomy" id="2754726"/>
    <lineage>
        <taxon>Bacteria</taxon>
        <taxon>Bacillati</taxon>
        <taxon>Actinomycetota</taxon>
        <taxon>Actinomycetes</taxon>
        <taxon>Mycobacteriales</taxon>
        <taxon>Corynebacteriaceae</taxon>
        <taxon>Corynebacterium</taxon>
    </lineage>
</organism>
<feature type="transmembrane region" description="Helical" evidence="1">
    <location>
        <begin position="531"/>
        <end position="556"/>
    </location>
</feature>
<protein>
    <recommendedName>
        <fullName evidence="4">ABC transporter permease</fullName>
    </recommendedName>
</protein>
<feature type="transmembrane region" description="Helical" evidence="1">
    <location>
        <begin position="216"/>
        <end position="236"/>
    </location>
</feature>
<sequence length="662" mass="72831">MSLLKSGLLAVGIFATAILATTVAFLGARLYSAIDGHLGEYGVQVESDRTASERASFYTELAEFARSNDFDIAINYSSLAVSGGEQRVYSSSLPPDGGRMERPRFERGEVDIFYPLEDFPYSDPRQPLHIKGSATDEQHLLRWLAEQGLDAEPLTSYFSEIFASSAIPILLILSVLLCLVLGAGHVLARSREVGVHRLLGLSVAETTRIEIQRQSVALTIAYLGSPLIVAGLLYVYNGWAESWVFWRMYFTISVILSVCLLVGYLGGQFLVRRTSIPQSIKGKIHARPMLYALTAVRGVTLVAALSVVATLVGFSAELEARHRLQGMWDAHRGPQELALNVNTAFEDWSDTETAAPFRVADEAGDVLLVDPYWITWPVELEAPVLLANQEFARQAGVSMLDGAVVTVCSPGELSVHSRNVIEDSLEFEAGYANEPAPDIEWRDGCSLGSVFTYDVNYRPQLDNPILVILPRGLAPLGDHNLMSKVSQQVLLTVSPDVPSQMLKGATGNSLAFFRPREDSWQASIRTAEQNVALWGLNGFASVLLVTVLVGATVLTFRVTYRRKIHVAYVCGRSPWWVAKEAVAIEVAFFLATIGWLLYKVRDHWIQAESRVPSTWSIGFENQWSPSTIVAVVGFGAVWFMVSVGLMLKAASRWDARGGREPQ</sequence>
<evidence type="ECO:0000256" key="1">
    <source>
        <dbReference type="SAM" id="Phobius"/>
    </source>
</evidence>
<dbReference type="EMBL" id="JACDTZ010000002">
    <property type="protein sequence ID" value="MBA5245248.1"/>
    <property type="molecule type" value="Genomic_DNA"/>
</dbReference>
<dbReference type="AlphaFoldDB" id="A0A7W2ECK5"/>
<comment type="caution">
    <text evidence="2">The sequence shown here is derived from an EMBL/GenBank/DDBJ whole genome shotgun (WGS) entry which is preliminary data.</text>
</comment>
<evidence type="ECO:0000313" key="2">
    <source>
        <dbReference type="EMBL" id="MBA5245248.1"/>
    </source>
</evidence>
<name>A0A7W2ECK5_9CORY</name>
<keyword evidence="1" id="KW-0472">Membrane</keyword>
<feature type="transmembrane region" description="Helical" evidence="1">
    <location>
        <begin position="166"/>
        <end position="188"/>
    </location>
</feature>
<keyword evidence="3" id="KW-1185">Reference proteome</keyword>
<dbReference type="Proteomes" id="UP000523682">
    <property type="component" value="Unassembled WGS sequence"/>
</dbReference>
<proteinExistence type="predicted"/>
<evidence type="ECO:0000313" key="3">
    <source>
        <dbReference type="Proteomes" id="UP000523682"/>
    </source>
</evidence>
<gene>
    <name evidence="2" type="ORF">H0193_10600</name>
</gene>
<feature type="transmembrane region" description="Helical" evidence="1">
    <location>
        <begin position="248"/>
        <end position="270"/>
    </location>
</feature>